<feature type="region of interest" description="Disordered" evidence="2">
    <location>
        <begin position="497"/>
        <end position="518"/>
    </location>
</feature>
<proteinExistence type="predicted"/>
<protein>
    <submittedName>
        <fullName evidence="3">Uncharacterized protein</fullName>
    </submittedName>
</protein>
<sequence length="1195" mass="130390">SAFIFQIIFSIQSALCKLELKRDKEVIVDIDSPELHQSQYHTADFDTSAYNYGYAVEPNGQFHHETRGGDGVTYGCYGYIDSDDLLKVTHYVADSQGYRTLEHEKPVLVYPINENNVDADEKHYKPKGVMLDWKDLYFPIGCGMSKGGVLLNTPVIRAPGGTFQQLGETKFPVLPSVEPKVITPRIPFNNGIKTEPTKLTPIGGASVDVTERKSQDPKTTASTVFVPSKSVTPLRETTPRSTITPSVSTKNTNIHVPQFDIKTSYRQSQRPTTQPAAISTSLPTRFRSTLPPFRESVKVNGITTVKVPIDNFPKVPAPDSSKILGQLDYTDDLLPPFRTTTLPDAQTTIGVPFNSYDPDNDLNIINSYANLNPDSRTTTPDYVGEITTTVPIRGQPFSTIYNNNGPSTISSFQRPDLTQKISTIRPNKFDGFNLNVQTTTETPIEYITEPSAESTNPDSTTVLSTGFELLSSSIDGQNSPDINQPLKDISYKTSVEFSSNQPKPTGLGVNTGVSSNRPAIESNTDFNIVTEFETTTSQSTYPGIGDYRKPQAGFEFNIPTRAPIQVSTASIQSFVTNIASNGSPVNGGDTPGNPYFVANRQPNNDNVDKTTTFTNGPHGSDYQLGGSRIPHYQSTTRSRDPSYDFLNPIKLPRKEENPAISPITPLTHLTISGSFPSANNDNATPVETNSPNVPTTQFVNDFTSGEKSSTPIYTDSLHNFVPQRTNTEVTDRPQQHSSFFTVTTPGSPTRGVITHMKAISQTRFQSSRVTPTLTSVSPNDKQNSNDLNLSQPPDSFNVNVRENVRVVTSTEYPFLYTRSRTPSSNTENTPKIPSPDHLYTSRPPNNGFSKMGARIIPGINPATSSYTAYHPGTTQQPNGEEEVPQDDQKSNYNAAPYDKLPAQPKFVLRPTANSNRKPNSNFNGYPEAENRNANFYPDSNQQKSTELNDKVPGIYQPEGKYVNSKKEFVPQYNPSSTPIPGSLGTAIGVYPPNVDDLSPEIPNFNIAISKWPFYILPFPFTNGNIMTLFNGMPIQLGGNGGNTFPVANINTGTGGIGGIGLNSGSDLTQVATNIGSNGNGNAPQSICSWLSSFVKPKNNATNAETPTNENGETLQISNLQVNIKDPQLQVSQNPIQFGIVGFIPIIAVPNCQNNVQGVDTSSIVNSLQVPNLCSQLSQLLAPQINTKDTNQPLPT</sequence>
<feature type="region of interest" description="Disordered" evidence="2">
    <location>
        <begin position="862"/>
        <end position="956"/>
    </location>
</feature>
<feature type="region of interest" description="Disordered" evidence="2">
    <location>
        <begin position="231"/>
        <end position="250"/>
    </location>
</feature>
<keyword evidence="1" id="KW-0193">Cuticle</keyword>
<keyword evidence="4" id="KW-1185">Reference proteome</keyword>
<dbReference type="OrthoDB" id="8191482at2759"/>
<feature type="compositionally biased region" description="Polar residues" evidence="2">
    <location>
        <begin position="862"/>
        <end position="878"/>
    </location>
</feature>
<reference evidence="3" key="1">
    <citation type="submission" date="2022-07" db="EMBL/GenBank/DDBJ databases">
        <authorList>
            <person name="Trinca V."/>
            <person name="Uliana J.V.C."/>
            <person name="Torres T.T."/>
            <person name="Ward R.J."/>
            <person name="Monesi N."/>
        </authorList>
    </citation>
    <scope>NUCLEOTIDE SEQUENCE</scope>
    <source>
        <strain evidence="3">HSMRA1968</strain>
        <tissue evidence="3">Whole embryos</tissue>
    </source>
</reference>
<gene>
    <name evidence="3" type="ORF">Bhyg_08799</name>
</gene>
<dbReference type="GO" id="GO:0042302">
    <property type="term" value="F:structural constituent of cuticle"/>
    <property type="evidence" value="ECO:0007669"/>
    <property type="project" value="UniProtKB-UniRule"/>
</dbReference>
<evidence type="ECO:0000313" key="3">
    <source>
        <dbReference type="EMBL" id="KAJ6643834.1"/>
    </source>
</evidence>
<feature type="region of interest" description="Disordered" evidence="2">
    <location>
        <begin position="727"/>
        <end position="748"/>
    </location>
</feature>
<feature type="region of interest" description="Disordered" evidence="2">
    <location>
        <begin position="762"/>
        <end position="796"/>
    </location>
</feature>
<organism evidence="3 4">
    <name type="scientific">Pseudolycoriella hygida</name>
    <dbReference type="NCBI Taxonomy" id="35572"/>
    <lineage>
        <taxon>Eukaryota</taxon>
        <taxon>Metazoa</taxon>
        <taxon>Ecdysozoa</taxon>
        <taxon>Arthropoda</taxon>
        <taxon>Hexapoda</taxon>
        <taxon>Insecta</taxon>
        <taxon>Pterygota</taxon>
        <taxon>Neoptera</taxon>
        <taxon>Endopterygota</taxon>
        <taxon>Diptera</taxon>
        <taxon>Nematocera</taxon>
        <taxon>Sciaroidea</taxon>
        <taxon>Sciaridae</taxon>
        <taxon>Pseudolycoriella</taxon>
    </lineage>
</organism>
<dbReference type="InterPro" id="IPR000618">
    <property type="entry name" value="Insect_cuticle"/>
</dbReference>
<feature type="compositionally biased region" description="Polar residues" evidence="2">
    <location>
        <begin position="818"/>
        <end position="831"/>
    </location>
</feature>
<feature type="compositionally biased region" description="Polar residues" evidence="2">
    <location>
        <begin position="239"/>
        <end position="250"/>
    </location>
</feature>
<evidence type="ECO:0000256" key="1">
    <source>
        <dbReference type="PROSITE-ProRule" id="PRU00497"/>
    </source>
</evidence>
<dbReference type="AlphaFoldDB" id="A0A9Q0N5C1"/>
<dbReference type="Pfam" id="PF00379">
    <property type="entry name" value="Chitin_bind_4"/>
    <property type="match status" value="1"/>
</dbReference>
<feature type="non-terminal residue" evidence="3">
    <location>
        <position position="1"/>
    </location>
</feature>
<feature type="compositionally biased region" description="Polar residues" evidence="2">
    <location>
        <begin position="911"/>
        <end position="923"/>
    </location>
</feature>
<feature type="region of interest" description="Disordered" evidence="2">
    <location>
        <begin position="817"/>
        <end position="850"/>
    </location>
</feature>
<dbReference type="Proteomes" id="UP001151699">
    <property type="component" value="Chromosome B"/>
</dbReference>
<dbReference type="EMBL" id="WJQU01000002">
    <property type="protein sequence ID" value="KAJ6643834.1"/>
    <property type="molecule type" value="Genomic_DNA"/>
</dbReference>
<feature type="compositionally biased region" description="Polar residues" evidence="2">
    <location>
        <begin position="931"/>
        <end position="945"/>
    </location>
</feature>
<evidence type="ECO:0000256" key="2">
    <source>
        <dbReference type="SAM" id="MobiDB-lite"/>
    </source>
</evidence>
<feature type="compositionally biased region" description="Polar residues" evidence="2">
    <location>
        <begin position="735"/>
        <end position="747"/>
    </location>
</feature>
<accession>A0A9Q0N5C1</accession>
<evidence type="ECO:0000313" key="4">
    <source>
        <dbReference type="Proteomes" id="UP001151699"/>
    </source>
</evidence>
<comment type="caution">
    <text evidence="3">The sequence shown here is derived from an EMBL/GenBank/DDBJ whole genome shotgun (WGS) entry which is preliminary data.</text>
</comment>
<name>A0A9Q0N5C1_9DIPT</name>
<dbReference type="PROSITE" id="PS51155">
    <property type="entry name" value="CHIT_BIND_RR_2"/>
    <property type="match status" value="1"/>
</dbReference>